<dbReference type="Gene3D" id="3.30.530.20">
    <property type="match status" value="1"/>
</dbReference>
<name>A0ABY2BJ36_9ACTN</name>
<comment type="similarity">
    <text evidence="1">Belongs to the AHA1 family.</text>
</comment>
<feature type="domain" description="Activator of Hsp90 ATPase homologue 1/2-like C-terminal" evidence="2">
    <location>
        <begin position="31"/>
        <end position="144"/>
    </location>
</feature>
<dbReference type="SUPFAM" id="SSF55961">
    <property type="entry name" value="Bet v1-like"/>
    <property type="match status" value="1"/>
</dbReference>
<dbReference type="Proteomes" id="UP000295818">
    <property type="component" value="Unassembled WGS sequence"/>
</dbReference>
<evidence type="ECO:0000259" key="2">
    <source>
        <dbReference type="Pfam" id="PF08327"/>
    </source>
</evidence>
<dbReference type="EMBL" id="SLWM01000007">
    <property type="protein sequence ID" value="TCO21929.1"/>
    <property type="molecule type" value="Genomic_DNA"/>
</dbReference>
<organism evidence="3 4">
    <name type="scientific">Kribbella orskensis</name>
    <dbReference type="NCBI Taxonomy" id="2512216"/>
    <lineage>
        <taxon>Bacteria</taxon>
        <taxon>Bacillati</taxon>
        <taxon>Actinomycetota</taxon>
        <taxon>Actinomycetes</taxon>
        <taxon>Propionibacteriales</taxon>
        <taxon>Kribbellaceae</taxon>
        <taxon>Kribbella</taxon>
    </lineage>
</organism>
<accession>A0ABY2BJ36</accession>
<proteinExistence type="inferred from homology"/>
<dbReference type="InterPro" id="IPR023393">
    <property type="entry name" value="START-like_dom_sf"/>
</dbReference>
<evidence type="ECO:0000313" key="3">
    <source>
        <dbReference type="EMBL" id="TCO21929.1"/>
    </source>
</evidence>
<keyword evidence="4" id="KW-1185">Reference proteome</keyword>
<protein>
    <submittedName>
        <fullName evidence="3">Uncharacterized protein YndB with AHSA1/START domain</fullName>
    </submittedName>
</protein>
<sequence length="172" mass="19338">MPDLLTFFGPTERTITRSGERRTVTMRRSYDATPAELWSAWTEPERLARWIGELAGDRVVGAEVRLTMGPEDTAVLRIETCEEPHRLAVSWSFPGEEDSRVEVLLDAQGDATALTLRHSLVTEKTAVDYGCGWEDFLNRLHEFLAGRDPAGVAWSDAEEQLKPHWEAAAKNL</sequence>
<dbReference type="Pfam" id="PF08327">
    <property type="entry name" value="AHSA1"/>
    <property type="match status" value="1"/>
</dbReference>
<dbReference type="CDD" id="cd08899">
    <property type="entry name" value="SRPBCC_CalC_Aha1-like_6"/>
    <property type="match status" value="1"/>
</dbReference>
<dbReference type="InterPro" id="IPR013538">
    <property type="entry name" value="ASHA1/2-like_C"/>
</dbReference>
<evidence type="ECO:0000313" key="4">
    <source>
        <dbReference type="Proteomes" id="UP000295818"/>
    </source>
</evidence>
<dbReference type="RefSeq" id="WP_158292896.1">
    <property type="nucleotide sequence ID" value="NZ_SLWM01000007.1"/>
</dbReference>
<comment type="caution">
    <text evidence="3">The sequence shown here is derived from an EMBL/GenBank/DDBJ whole genome shotgun (WGS) entry which is preliminary data.</text>
</comment>
<reference evidence="3 4" key="1">
    <citation type="journal article" date="2015" name="Stand. Genomic Sci.">
        <title>Genomic Encyclopedia of Bacterial and Archaeal Type Strains, Phase III: the genomes of soil and plant-associated and newly described type strains.</title>
        <authorList>
            <person name="Whitman W.B."/>
            <person name="Woyke T."/>
            <person name="Klenk H.P."/>
            <person name="Zhou Y."/>
            <person name="Lilburn T.G."/>
            <person name="Beck B.J."/>
            <person name="De Vos P."/>
            <person name="Vandamme P."/>
            <person name="Eisen J.A."/>
            <person name="Garrity G."/>
            <person name="Hugenholtz P."/>
            <person name="Kyrpides N.C."/>
        </authorList>
    </citation>
    <scope>NUCLEOTIDE SEQUENCE [LARGE SCALE GENOMIC DNA]</scope>
    <source>
        <strain evidence="3 4">VKM Ac-2538</strain>
    </source>
</reference>
<evidence type="ECO:0000256" key="1">
    <source>
        <dbReference type="ARBA" id="ARBA00006817"/>
    </source>
</evidence>
<gene>
    <name evidence="3" type="ORF">EV644_107252</name>
</gene>